<feature type="domain" description="PPM-type phosphatase" evidence="2">
    <location>
        <begin position="48"/>
        <end position="294"/>
    </location>
</feature>
<feature type="compositionally biased region" description="Polar residues" evidence="1">
    <location>
        <begin position="451"/>
        <end position="465"/>
    </location>
</feature>
<dbReference type="InterPro" id="IPR036457">
    <property type="entry name" value="PPM-type-like_dom_sf"/>
</dbReference>
<feature type="compositionally biased region" description="Acidic residues" evidence="1">
    <location>
        <begin position="301"/>
        <end position="332"/>
    </location>
</feature>
<evidence type="ECO:0000256" key="1">
    <source>
        <dbReference type="SAM" id="MobiDB-lite"/>
    </source>
</evidence>
<proteinExistence type="predicted"/>
<feature type="compositionally biased region" description="Acidic residues" evidence="1">
    <location>
        <begin position="727"/>
        <end position="739"/>
    </location>
</feature>
<comment type="caution">
    <text evidence="3">The sequence shown here is derived from an EMBL/GenBank/DDBJ whole genome shotgun (WGS) entry which is preliminary data.</text>
</comment>
<feature type="region of interest" description="Disordered" evidence="1">
    <location>
        <begin position="301"/>
        <end position="481"/>
    </location>
</feature>
<dbReference type="CDD" id="cd00143">
    <property type="entry name" value="PP2Cc"/>
    <property type="match status" value="1"/>
</dbReference>
<dbReference type="SMART" id="SM00332">
    <property type="entry name" value="PP2Cc"/>
    <property type="match status" value="1"/>
</dbReference>
<dbReference type="InterPro" id="IPR001932">
    <property type="entry name" value="PPM-type_phosphatase-like_dom"/>
</dbReference>
<feature type="compositionally biased region" description="Basic and acidic residues" evidence="1">
    <location>
        <begin position="696"/>
        <end position="726"/>
    </location>
</feature>
<dbReference type="EMBL" id="JAGKQM010000015">
    <property type="protein sequence ID" value="KAH0879581.1"/>
    <property type="molecule type" value="Genomic_DNA"/>
</dbReference>
<dbReference type="InterPro" id="IPR015655">
    <property type="entry name" value="PP2C"/>
</dbReference>
<sequence length="878" mass="96994">VLKSWRRCFAESVKSNICFSWRAYVASLVTGRASTSSGKGKNSNGEIKFGYSLVKGKANHPMEDYYVSKFTKIDGKELGLFAIYDGHLGERVPAYLQKHLFSNILKEEHFWFDPQRALIAAYEKTDQTILSHSDLGRGGSTAVTAILLNGRHLWVANVGDSRAVLSQGGQAIQMTIDHEPHTERLSIEDKGGFVSNMPGDVPRVNGQLAVSRAFGDKSLKTHLRSDPDVKDSSVDAHTDVLVLASDGLWKVMANQEAIDIARRIKDPLKAAKELTTEALRRDSKDDISCIVVRLRCAGEEEEERVCGGEEESCGGEEESCGGEEESCGGEEEERSREKKRDAAKKKTETAEKKRKQDSSSSESSSNPTKRRRTASSPEQHSDPDHSPAPSAELLSQDDREGTPSPSFPIEPQKAPTQTPSEAENPLQAPITSNNRKDPNRESHSPEAAINNEAQRTIGSNNSDSNPPEAAIGSATIDNDAPRMENMAVEPMRPVGFFFKPKKLEKMEADDGSDQRLKMAVISSTLKPQGDELDLLYEIMDEGSVEDVELQDDSDKADIAVDGWNRILIEPEGKIFWEDLFEMDVRNRPTTQQQSEPHGIFEGQEEERVGEEPEAGGEAGRESVKELELRLNKRMDDGFALRDETIRLLAARVKELEQDKIQRENWSFQFGEYETCEASGGKGRDNMGNGNEDGEAVAEKDGEKQVEEEAEKNGTKEAEKDGAKEAETTPEDAESEEEADKDGKNSESDASLQLYTLLFLLRQHLKGEEEAAKEAYEVAGNEDEVGQKEGETEADKEGETEEGKTDVEDSPSTLQVMAEAAEKLEKEVDDKAAAEKAADELAAADKAASDKEKVGDEEEIRPKRTHKPSRPLRSPYQKN</sequence>
<feature type="region of interest" description="Disordered" evidence="1">
    <location>
        <begin position="769"/>
        <end position="878"/>
    </location>
</feature>
<keyword evidence="4" id="KW-1185">Reference proteome</keyword>
<protein>
    <recommendedName>
        <fullName evidence="2">PPM-type phosphatase domain-containing protein</fullName>
    </recommendedName>
</protein>
<dbReference type="InterPro" id="IPR005048">
    <property type="entry name" value="DUF287"/>
</dbReference>
<dbReference type="PANTHER" id="PTHR47992">
    <property type="entry name" value="PROTEIN PHOSPHATASE"/>
    <property type="match status" value="1"/>
</dbReference>
<dbReference type="PROSITE" id="PS51746">
    <property type="entry name" value="PPM_2"/>
    <property type="match status" value="1"/>
</dbReference>
<feature type="compositionally biased region" description="Basic and acidic residues" evidence="1">
    <location>
        <begin position="333"/>
        <end position="357"/>
    </location>
</feature>
<dbReference type="Pfam" id="PF03384">
    <property type="entry name" value="DUF287"/>
    <property type="match status" value="1"/>
</dbReference>
<feature type="compositionally biased region" description="Basic and acidic residues" evidence="1">
    <location>
        <begin position="819"/>
        <end position="838"/>
    </location>
</feature>
<feature type="region of interest" description="Disordered" evidence="1">
    <location>
        <begin position="588"/>
        <end position="622"/>
    </location>
</feature>
<evidence type="ECO:0000313" key="4">
    <source>
        <dbReference type="Proteomes" id="UP000824890"/>
    </source>
</evidence>
<feature type="non-terminal residue" evidence="3">
    <location>
        <position position="1"/>
    </location>
</feature>
<dbReference type="SMART" id="SM00331">
    <property type="entry name" value="PP2C_SIG"/>
    <property type="match status" value="1"/>
</dbReference>
<feature type="compositionally biased region" description="Basic and acidic residues" evidence="1">
    <location>
        <begin position="434"/>
        <end position="444"/>
    </location>
</feature>
<gene>
    <name evidence="3" type="ORF">HID58_066975</name>
</gene>
<dbReference type="Pfam" id="PF00481">
    <property type="entry name" value="PP2C"/>
    <property type="match status" value="1"/>
</dbReference>
<organism evidence="3 4">
    <name type="scientific">Brassica napus</name>
    <name type="common">Rape</name>
    <dbReference type="NCBI Taxonomy" id="3708"/>
    <lineage>
        <taxon>Eukaryota</taxon>
        <taxon>Viridiplantae</taxon>
        <taxon>Streptophyta</taxon>
        <taxon>Embryophyta</taxon>
        <taxon>Tracheophyta</taxon>
        <taxon>Spermatophyta</taxon>
        <taxon>Magnoliopsida</taxon>
        <taxon>eudicotyledons</taxon>
        <taxon>Gunneridae</taxon>
        <taxon>Pentapetalae</taxon>
        <taxon>rosids</taxon>
        <taxon>malvids</taxon>
        <taxon>Brassicales</taxon>
        <taxon>Brassicaceae</taxon>
        <taxon>Brassiceae</taxon>
        <taxon>Brassica</taxon>
    </lineage>
</organism>
<feature type="region of interest" description="Disordered" evidence="1">
    <location>
        <begin position="666"/>
        <end position="747"/>
    </location>
</feature>
<evidence type="ECO:0000313" key="3">
    <source>
        <dbReference type="EMBL" id="KAH0879581.1"/>
    </source>
</evidence>
<dbReference type="Proteomes" id="UP000824890">
    <property type="component" value="Unassembled WGS sequence"/>
</dbReference>
<evidence type="ECO:0000259" key="2">
    <source>
        <dbReference type="PROSITE" id="PS51746"/>
    </source>
</evidence>
<dbReference type="Gene3D" id="3.60.40.10">
    <property type="entry name" value="PPM-type phosphatase domain"/>
    <property type="match status" value="1"/>
</dbReference>
<feature type="compositionally biased region" description="Basic and acidic residues" evidence="1">
    <location>
        <begin position="784"/>
        <end position="806"/>
    </location>
</feature>
<name>A0ABQ7ZHA5_BRANA</name>
<dbReference type="SUPFAM" id="SSF81606">
    <property type="entry name" value="PP2C-like"/>
    <property type="match status" value="1"/>
</dbReference>
<accession>A0ABQ7ZHA5</accession>
<reference evidence="3 4" key="1">
    <citation type="submission" date="2021-05" db="EMBL/GenBank/DDBJ databases">
        <title>Genome Assembly of Synthetic Allotetraploid Brassica napus Reveals Homoeologous Exchanges between Subgenomes.</title>
        <authorList>
            <person name="Davis J.T."/>
        </authorList>
    </citation>
    <scope>NUCLEOTIDE SEQUENCE [LARGE SCALE GENOMIC DNA]</scope>
    <source>
        <strain evidence="4">cv. Da-Ae</strain>
        <tissue evidence="3">Seedling</tissue>
    </source>
</reference>